<dbReference type="STRING" id="1348774.AB433_04135"/>
<evidence type="ECO:0000313" key="1">
    <source>
        <dbReference type="EMBL" id="AKM11525.1"/>
    </source>
</evidence>
<dbReference type="InterPro" id="IPR009683">
    <property type="entry name" value="Extensin-like_C"/>
</dbReference>
<dbReference type="KEGG" id="cna:AB433_04135"/>
<dbReference type="PATRIC" id="fig|1348774.3.peg.861"/>
<dbReference type="RefSeq" id="WP_047823271.1">
    <property type="nucleotide sequence ID" value="NZ_CP011770.1"/>
</dbReference>
<name>A0A0G3XIY9_9SPHN</name>
<dbReference type="EMBL" id="CP011770">
    <property type="protein sequence ID" value="AKM11525.1"/>
    <property type="molecule type" value="Genomic_DNA"/>
</dbReference>
<dbReference type="PROSITE" id="PS51257">
    <property type="entry name" value="PROKAR_LIPOPROTEIN"/>
    <property type="match status" value="1"/>
</dbReference>
<dbReference type="AlphaFoldDB" id="A0A0G3XIY9"/>
<reference evidence="1 2" key="1">
    <citation type="submission" date="2015-06" db="EMBL/GenBank/DDBJ databases">
        <authorList>
            <person name="Zeng Y."/>
            <person name="Huang Y."/>
        </authorList>
    </citation>
    <scope>NUCLEOTIDE SEQUENCE [LARGE SCALE GENOMIC DNA]</scope>
    <source>
        <strain evidence="1 2">PQ-2</strain>
    </source>
</reference>
<proteinExistence type="predicted"/>
<accession>A0A0G3XIY9</accession>
<organism evidence="1 2">
    <name type="scientific">Croceicoccus naphthovorans</name>
    <dbReference type="NCBI Taxonomy" id="1348774"/>
    <lineage>
        <taxon>Bacteria</taxon>
        <taxon>Pseudomonadati</taxon>
        <taxon>Pseudomonadota</taxon>
        <taxon>Alphaproteobacteria</taxon>
        <taxon>Sphingomonadales</taxon>
        <taxon>Erythrobacteraceae</taxon>
        <taxon>Croceicoccus</taxon>
    </lineage>
</organism>
<sequence>MSNRSQRFTFLHPARRGTVAAGLAALLLAGCASDRPTTSPGATNRPAVTTQAAQICRRELAEQGADFVPLDDLLTGGGCSSTNAVALYHLTGDASRIAVTNANRIACPLSQTVAAWARYGVDRAAKQMLGSGLAKVETFGSYSCRNVAGSSRRSAHSNANALDVSGFVLADGRQITVKDDWNGGTEAERRFLRVVQASACKRFGTVLGPEYNAAHEDHFHVELGEGSFCR</sequence>
<dbReference type="Pfam" id="PF06904">
    <property type="entry name" value="Extensin-like_C"/>
    <property type="match status" value="1"/>
</dbReference>
<dbReference type="Proteomes" id="UP000035287">
    <property type="component" value="Chromosome"/>
</dbReference>
<dbReference type="OrthoDB" id="9809788at2"/>
<protein>
    <submittedName>
        <fullName evidence="1">Extensin</fullName>
    </submittedName>
</protein>
<keyword evidence="2" id="KW-1185">Reference proteome</keyword>
<gene>
    <name evidence="1" type="ORF">AB433_04135</name>
</gene>
<evidence type="ECO:0000313" key="2">
    <source>
        <dbReference type="Proteomes" id="UP000035287"/>
    </source>
</evidence>